<comment type="caution">
    <text evidence="1">The sequence shown here is derived from an EMBL/GenBank/DDBJ whole genome shotgun (WGS) entry which is preliminary data.</text>
</comment>
<protein>
    <submittedName>
        <fullName evidence="1">Uncharacterized protein</fullName>
    </submittedName>
</protein>
<evidence type="ECO:0000313" key="2">
    <source>
        <dbReference type="Proteomes" id="UP001501153"/>
    </source>
</evidence>
<name>A0ABP8IH26_9BACT</name>
<accession>A0ABP8IH26</accession>
<gene>
    <name evidence="1" type="ORF">GCM10023185_24410</name>
</gene>
<reference evidence="2" key="1">
    <citation type="journal article" date="2019" name="Int. J. Syst. Evol. Microbiol.">
        <title>The Global Catalogue of Microorganisms (GCM) 10K type strain sequencing project: providing services to taxonomists for standard genome sequencing and annotation.</title>
        <authorList>
            <consortium name="The Broad Institute Genomics Platform"/>
            <consortium name="The Broad Institute Genome Sequencing Center for Infectious Disease"/>
            <person name="Wu L."/>
            <person name="Ma J."/>
        </authorList>
    </citation>
    <scope>NUCLEOTIDE SEQUENCE [LARGE SCALE GENOMIC DNA]</scope>
    <source>
        <strain evidence="2">JCM 17923</strain>
    </source>
</reference>
<organism evidence="1 2">
    <name type="scientific">Hymenobacter saemangeumensis</name>
    <dbReference type="NCBI Taxonomy" id="1084522"/>
    <lineage>
        <taxon>Bacteria</taxon>
        <taxon>Pseudomonadati</taxon>
        <taxon>Bacteroidota</taxon>
        <taxon>Cytophagia</taxon>
        <taxon>Cytophagales</taxon>
        <taxon>Hymenobacteraceae</taxon>
        <taxon>Hymenobacter</taxon>
    </lineage>
</organism>
<dbReference type="EMBL" id="BAABGZ010000027">
    <property type="protein sequence ID" value="GAA4358567.1"/>
    <property type="molecule type" value="Genomic_DNA"/>
</dbReference>
<dbReference type="Proteomes" id="UP001501153">
    <property type="component" value="Unassembled WGS sequence"/>
</dbReference>
<keyword evidence="2" id="KW-1185">Reference proteome</keyword>
<evidence type="ECO:0000313" key="1">
    <source>
        <dbReference type="EMBL" id="GAA4358567.1"/>
    </source>
</evidence>
<proteinExistence type="predicted"/>
<sequence length="164" mass="17952">MGYGFSAQAQCLPLKQMAAIAADPKSAAKPEKISDLPAADWVFRGTPPKSREIQWTSSASSANSEGNFVPAVFVLRPFQQSYDAVLKTTENSCIRDLRSELKSQKLEPVPVTCPNCEAVRYDGPTYQTTIYSKMKGEFPYIVVVHPTQSMPATITKDARSSSAQ</sequence>